<gene>
    <name evidence="1" type="ORF">Tci_888561</name>
</gene>
<organism evidence="1">
    <name type="scientific">Tanacetum cinerariifolium</name>
    <name type="common">Dalmatian daisy</name>
    <name type="synonym">Chrysanthemum cinerariifolium</name>
    <dbReference type="NCBI Taxonomy" id="118510"/>
    <lineage>
        <taxon>Eukaryota</taxon>
        <taxon>Viridiplantae</taxon>
        <taxon>Streptophyta</taxon>
        <taxon>Embryophyta</taxon>
        <taxon>Tracheophyta</taxon>
        <taxon>Spermatophyta</taxon>
        <taxon>Magnoliopsida</taxon>
        <taxon>eudicotyledons</taxon>
        <taxon>Gunneridae</taxon>
        <taxon>Pentapetalae</taxon>
        <taxon>asterids</taxon>
        <taxon>campanulids</taxon>
        <taxon>Asterales</taxon>
        <taxon>Asteraceae</taxon>
        <taxon>Asteroideae</taxon>
        <taxon>Anthemideae</taxon>
        <taxon>Anthemidinae</taxon>
        <taxon>Tanacetum</taxon>
    </lineage>
</organism>
<proteinExistence type="predicted"/>
<sequence length="41" mass="4106">MIVAQQANDVTAEGTVGVDVDVVLAVAEPSIPSPTPTTQSP</sequence>
<comment type="caution">
    <text evidence="1">The sequence shown here is derived from an EMBL/GenBank/DDBJ whole genome shotgun (WGS) entry which is preliminary data.</text>
</comment>
<dbReference type="EMBL" id="BKCJ011294308">
    <property type="protein sequence ID" value="GFD16592.1"/>
    <property type="molecule type" value="Genomic_DNA"/>
</dbReference>
<accession>A0A699U1D3</accession>
<reference evidence="1" key="1">
    <citation type="journal article" date="2019" name="Sci. Rep.">
        <title>Draft genome of Tanacetum cinerariifolium, the natural source of mosquito coil.</title>
        <authorList>
            <person name="Yamashiro T."/>
            <person name="Shiraishi A."/>
            <person name="Satake H."/>
            <person name="Nakayama K."/>
        </authorList>
    </citation>
    <scope>NUCLEOTIDE SEQUENCE</scope>
</reference>
<dbReference type="AlphaFoldDB" id="A0A699U1D3"/>
<feature type="non-terminal residue" evidence="1">
    <location>
        <position position="41"/>
    </location>
</feature>
<protein>
    <submittedName>
        <fullName evidence="1">Uncharacterized protein</fullName>
    </submittedName>
</protein>
<evidence type="ECO:0000313" key="1">
    <source>
        <dbReference type="EMBL" id="GFD16592.1"/>
    </source>
</evidence>
<name>A0A699U1D3_TANCI</name>